<dbReference type="EMBL" id="ML986669">
    <property type="protein sequence ID" value="KAF2260921.1"/>
    <property type="molecule type" value="Genomic_DNA"/>
</dbReference>
<feature type="region of interest" description="Disordered" evidence="1">
    <location>
        <begin position="1"/>
        <end position="82"/>
    </location>
</feature>
<feature type="compositionally biased region" description="Polar residues" evidence="1">
    <location>
        <begin position="234"/>
        <end position="244"/>
    </location>
</feature>
<name>A0A9P4N6Q8_9PLEO</name>
<feature type="compositionally biased region" description="Polar residues" evidence="1">
    <location>
        <begin position="251"/>
        <end position="264"/>
    </location>
</feature>
<protein>
    <submittedName>
        <fullName evidence="2">Uncharacterized protein</fullName>
    </submittedName>
</protein>
<evidence type="ECO:0000313" key="3">
    <source>
        <dbReference type="Proteomes" id="UP000800093"/>
    </source>
</evidence>
<feature type="compositionally biased region" description="Polar residues" evidence="1">
    <location>
        <begin position="1"/>
        <end position="11"/>
    </location>
</feature>
<feature type="region of interest" description="Disordered" evidence="1">
    <location>
        <begin position="140"/>
        <end position="216"/>
    </location>
</feature>
<evidence type="ECO:0000256" key="1">
    <source>
        <dbReference type="SAM" id="MobiDB-lite"/>
    </source>
</evidence>
<feature type="compositionally biased region" description="Low complexity" evidence="1">
    <location>
        <begin position="149"/>
        <end position="212"/>
    </location>
</feature>
<feature type="compositionally biased region" description="Low complexity" evidence="1">
    <location>
        <begin position="273"/>
        <end position="290"/>
    </location>
</feature>
<evidence type="ECO:0000313" key="2">
    <source>
        <dbReference type="EMBL" id="KAF2260921.1"/>
    </source>
</evidence>
<reference evidence="3" key="1">
    <citation type="journal article" date="2020" name="Stud. Mycol.">
        <title>101 Dothideomycetes genomes: A test case for predicting lifestyles and emergence of pathogens.</title>
        <authorList>
            <person name="Haridas S."/>
            <person name="Albert R."/>
            <person name="Binder M."/>
            <person name="Bloem J."/>
            <person name="LaButti K."/>
            <person name="Salamov A."/>
            <person name="Andreopoulos B."/>
            <person name="Baker S."/>
            <person name="Barry K."/>
            <person name="Bills G."/>
            <person name="Bluhm B."/>
            <person name="Cannon C."/>
            <person name="Castanera R."/>
            <person name="Culley D."/>
            <person name="Daum C."/>
            <person name="Ezra D."/>
            <person name="Gonzalez J."/>
            <person name="Henrissat B."/>
            <person name="Kuo A."/>
            <person name="Liang C."/>
            <person name="Lipzen A."/>
            <person name="Lutzoni F."/>
            <person name="Magnuson J."/>
            <person name="Mondo S."/>
            <person name="Nolan M."/>
            <person name="Ohm R."/>
            <person name="Pangilinan J."/>
            <person name="Park H.-J."/>
            <person name="Ramirez L."/>
            <person name="Alfaro M."/>
            <person name="Sun H."/>
            <person name="Tritt A."/>
            <person name="Yoshinaga Y."/>
            <person name="Zwiers L.-H."/>
            <person name="Turgeon B."/>
            <person name="Goodwin S."/>
            <person name="Spatafora J."/>
            <person name="Crous P."/>
            <person name="Grigoriev I."/>
        </authorList>
    </citation>
    <scope>NUCLEOTIDE SEQUENCE [LARGE SCALE GENOMIC DNA]</scope>
    <source>
        <strain evidence="3">CBS 304.66</strain>
    </source>
</reference>
<dbReference type="AlphaFoldDB" id="A0A9P4N6Q8"/>
<gene>
    <name evidence="2" type="ORF">CC78DRAFT_383262</name>
</gene>
<feature type="region of interest" description="Disordered" evidence="1">
    <location>
        <begin position="234"/>
        <end position="357"/>
    </location>
</feature>
<comment type="caution">
    <text evidence="2">The sequence shown here is derived from an EMBL/GenBank/DDBJ whole genome shotgun (WGS) entry which is preliminary data.</text>
</comment>
<organism evidence="2 3">
    <name type="scientific">Lojkania enalia</name>
    <dbReference type="NCBI Taxonomy" id="147567"/>
    <lineage>
        <taxon>Eukaryota</taxon>
        <taxon>Fungi</taxon>
        <taxon>Dikarya</taxon>
        <taxon>Ascomycota</taxon>
        <taxon>Pezizomycotina</taxon>
        <taxon>Dothideomycetes</taxon>
        <taxon>Pleosporomycetidae</taxon>
        <taxon>Pleosporales</taxon>
        <taxon>Pleosporales incertae sedis</taxon>
        <taxon>Lojkania</taxon>
    </lineage>
</organism>
<dbReference type="Proteomes" id="UP000800093">
    <property type="component" value="Unassembled WGS sequence"/>
</dbReference>
<proteinExistence type="predicted"/>
<keyword evidence="3" id="KW-1185">Reference proteome</keyword>
<feature type="compositionally biased region" description="Polar residues" evidence="1">
    <location>
        <begin position="344"/>
        <end position="357"/>
    </location>
</feature>
<dbReference type="OrthoDB" id="3801446at2759"/>
<accession>A0A9P4N6Q8</accession>
<sequence>MQKVQQLSSFSAAEGLGRAPMERGASNPRPQKAEERNDGCVNTRSSRHSDGSKKKPSPPSSPNPNKVDKRTRKAGPLPPFIHPLPTIETIMTYPSLSRPVYDSLVRGEAPARTYKTVIHTPKPINLRTLDENLLRSAELSAWRRRSRSRSNSGLRSRSNTGSSTASSSSGYSTNASSVAADSDSSSSEISVPSSPVSISSTSKATTASSPARSPRHFMFPSTLMLEVEQPLLPQTQSAGTSSDPPTREPSPAQSFHSSRSTLSAASEMALDGSASSSTRSLAPSPASSAYPSPPASPEISRRSSSSGEEYMAYPSPPPSPRRAQQLQNRTRRSFSFPAPPTQSPPALTRSTSLNSHPWTESDALEFDLGAQRIQVLPLEEAEDESDEDMEWSMNGGTVVFGAAGIAMSPRAMRGSCCECEHEHEGSLGLYVIDEEEEEAAHATR</sequence>